<dbReference type="Proteomes" id="UP001153076">
    <property type="component" value="Unassembled WGS sequence"/>
</dbReference>
<name>A0A9Q1JMB8_9CARY</name>
<proteinExistence type="predicted"/>
<dbReference type="AlphaFoldDB" id="A0A9Q1JMB8"/>
<accession>A0A9Q1JMB8</accession>
<dbReference type="OrthoDB" id="1752183at2759"/>
<dbReference type="EMBL" id="JAKOGI010001354">
    <property type="protein sequence ID" value="KAJ8426081.1"/>
    <property type="molecule type" value="Genomic_DNA"/>
</dbReference>
<reference evidence="2" key="1">
    <citation type="submission" date="2022-04" db="EMBL/GenBank/DDBJ databases">
        <title>Carnegiea gigantea Genome sequencing and assembly v2.</title>
        <authorList>
            <person name="Copetti D."/>
            <person name="Sanderson M.J."/>
            <person name="Burquez A."/>
            <person name="Wojciechowski M.F."/>
        </authorList>
    </citation>
    <scope>NUCLEOTIDE SEQUENCE</scope>
    <source>
        <strain evidence="2">SGP5-SGP5p</strain>
        <tissue evidence="2">Aerial part</tissue>
    </source>
</reference>
<protein>
    <recommendedName>
        <fullName evidence="1">Reverse transcriptase zinc-binding domain-containing protein</fullName>
    </recommendedName>
</protein>
<comment type="caution">
    <text evidence="2">The sequence shown here is derived from an EMBL/GenBank/DDBJ whole genome shotgun (WGS) entry which is preliminary data.</text>
</comment>
<evidence type="ECO:0000313" key="2">
    <source>
        <dbReference type="EMBL" id="KAJ8426081.1"/>
    </source>
</evidence>
<keyword evidence="3" id="KW-1185">Reference proteome</keyword>
<evidence type="ECO:0000313" key="3">
    <source>
        <dbReference type="Proteomes" id="UP001153076"/>
    </source>
</evidence>
<organism evidence="2 3">
    <name type="scientific">Carnegiea gigantea</name>
    <dbReference type="NCBI Taxonomy" id="171969"/>
    <lineage>
        <taxon>Eukaryota</taxon>
        <taxon>Viridiplantae</taxon>
        <taxon>Streptophyta</taxon>
        <taxon>Embryophyta</taxon>
        <taxon>Tracheophyta</taxon>
        <taxon>Spermatophyta</taxon>
        <taxon>Magnoliopsida</taxon>
        <taxon>eudicotyledons</taxon>
        <taxon>Gunneridae</taxon>
        <taxon>Pentapetalae</taxon>
        <taxon>Caryophyllales</taxon>
        <taxon>Cactineae</taxon>
        <taxon>Cactaceae</taxon>
        <taxon>Cactoideae</taxon>
        <taxon>Echinocereeae</taxon>
        <taxon>Carnegiea</taxon>
    </lineage>
</organism>
<evidence type="ECO:0000259" key="1">
    <source>
        <dbReference type="Pfam" id="PF13966"/>
    </source>
</evidence>
<feature type="domain" description="Reverse transcriptase zinc-binding" evidence="1">
    <location>
        <begin position="104"/>
        <end position="189"/>
    </location>
</feature>
<dbReference type="InterPro" id="IPR026960">
    <property type="entry name" value="RVT-Znf"/>
</dbReference>
<dbReference type="Pfam" id="PF13966">
    <property type="entry name" value="zf-RVT"/>
    <property type="match status" value="1"/>
</dbReference>
<sequence>MDSSQSLKGRNLFVSNWLGYLMRASTRKFGSFGRRTRLSCLHSIPSRLGLINGIKKPLAIYSGKWDDLAEYFQPSILQRLASFELMEEGVGDNFFWVGEQEGRYSLKSAINIIQHDTEASEGSWKWVWKIKTSQRMKMLAWLVLHDKLLTNANRARRGLTSDQSCGLCGSNKETRDHVLQRCSAAQSVWRLLAQQDVQCLCPVTPLNEWIKGNVQGCHKDSNWSTKFLTTLWYIWKWRNAYCFDNLSELPEDKGQFLTTRFRDLLKALELDNNPCHQTTIISGTERFICWESPPEGWVILNTDGASKRNSRVAAGGSRKGLSWRVNSRELIAQSTWEIKVAHYDREANQVANRLANLGGGEGDEMRQHYPGYVELKRG</sequence>
<gene>
    <name evidence="2" type="ORF">Cgig2_006789</name>
</gene>